<dbReference type="GO" id="GO:0090160">
    <property type="term" value="P:Golgi to lysosome transport"/>
    <property type="evidence" value="ECO:0007669"/>
    <property type="project" value="Ensembl"/>
</dbReference>
<keyword evidence="6" id="KW-0967">Endosome</keyword>
<evidence type="ECO:0000259" key="7">
    <source>
        <dbReference type="PROSITE" id="PS51072"/>
    </source>
</evidence>
<dbReference type="GO" id="GO:0019904">
    <property type="term" value="F:protein domain specific binding"/>
    <property type="evidence" value="ECO:0007669"/>
    <property type="project" value="Ensembl"/>
</dbReference>
<dbReference type="SUPFAM" id="SSF64356">
    <property type="entry name" value="SNARE-like"/>
    <property type="match status" value="1"/>
</dbReference>
<dbReference type="GO" id="GO:0005802">
    <property type="term" value="C:trans-Golgi network"/>
    <property type="evidence" value="ECO:0007669"/>
    <property type="project" value="Ensembl"/>
</dbReference>
<dbReference type="InterPro" id="IPR022775">
    <property type="entry name" value="AP_mu_sigma_su"/>
</dbReference>
<dbReference type="SUPFAM" id="SSF49447">
    <property type="entry name" value="Second domain of Mu2 adaptin subunit (ap50) of ap2 adaptor"/>
    <property type="match status" value="1"/>
</dbReference>
<dbReference type="GO" id="GO:0005769">
    <property type="term" value="C:early endosome"/>
    <property type="evidence" value="ECO:0007669"/>
    <property type="project" value="UniProtKB-SubCell"/>
</dbReference>
<keyword evidence="6" id="KW-0333">Golgi apparatus</keyword>
<reference evidence="8" key="3">
    <citation type="submission" date="2025-09" db="UniProtKB">
        <authorList>
            <consortium name="Ensembl"/>
        </authorList>
    </citation>
    <scope>IDENTIFICATION</scope>
</reference>
<comment type="function">
    <text evidence="6">Component of the adaptor protein complex 4 (AP-4). Adaptor protein complexes are vesicle coat components involved both in vesicle formation and cargo selection. They control the vesicular transport of proteins in different trafficking pathways. AP-4 forms a non clathrin-associated coat on vesicles departing the trans-Golgi network (TGN) and may be involved in the targeting of proteins from the trans-Golgi network (TGN) to the endosomal-lysosomal system. It is also involved in protein sorting to the basolateral membrane in epithelial cells and the proper asymmetric localization of somatodendritic proteins in neurons. Within AP-4, the mu-type subunit AP4M1 is directly involved in the recognition and binding of tyrosine-based sorting signals found in the cytoplasmic part of cargos. The adaptor protein complex 4 (AP-4) may also recognize other types of sorting signal.</text>
</comment>
<accession>A0A452F0V5</accession>
<dbReference type="GeneTree" id="ENSGT00940000159929"/>
<evidence type="ECO:0000313" key="9">
    <source>
        <dbReference type="Proteomes" id="UP000291000"/>
    </source>
</evidence>
<dbReference type="STRING" id="9925.ENSCHIP00000018001"/>
<dbReference type="PRINTS" id="PR00314">
    <property type="entry name" value="CLATHRINADPT"/>
</dbReference>
<dbReference type="EMBL" id="LWLT01000031">
    <property type="status" value="NOT_ANNOTATED_CDS"/>
    <property type="molecule type" value="Genomic_DNA"/>
</dbReference>
<evidence type="ECO:0000256" key="3">
    <source>
        <dbReference type="ARBA" id="ARBA00022448"/>
    </source>
</evidence>
<dbReference type="Bgee" id="ENSCHIG00000017578">
    <property type="expression patterns" value="Expressed in thymus and 18 other cell types or tissues"/>
</dbReference>
<dbReference type="InterPro" id="IPR050431">
    <property type="entry name" value="Adaptor_comp_med_subunit"/>
</dbReference>
<evidence type="ECO:0000256" key="6">
    <source>
        <dbReference type="PIRNR" id="PIRNR005992"/>
    </source>
</evidence>
<dbReference type="GO" id="GO:0006622">
    <property type="term" value="P:protein targeting to lysosome"/>
    <property type="evidence" value="ECO:0007669"/>
    <property type="project" value="Ensembl"/>
</dbReference>
<dbReference type="Gene3D" id="2.60.40.1170">
    <property type="entry name" value="Mu homology domain, subdomain B"/>
    <property type="match status" value="2"/>
</dbReference>
<dbReference type="PIRSF" id="PIRSF005992">
    <property type="entry name" value="Clathrin_mu"/>
    <property type="match status" value="1"/>
</dbReference>
<dbReference type="FunFam" id="3.30.450.60:FF:000018">
    <property type="entry name" value="AP-4 complex subunit mu-1 isoform X1"/>
    <property type="match status" value="1"/>
</dbReference>
<comment type="subcellular location">
    <subcellularLocation>
        <location evidence="6">Early endosome</location>
    </subcellularLocation>
    <subcellularLocation>
        <location evidence="1">Endomembrane system</location>
        <topology evidence="1">Peripheral membrane protein</topology>
    </subcellularLocation>
    <subcellularLocation>
        <location evidence="6">Golgi apparatus</location>
        <location evidence="6">trans-Golgi network membrane</location>
        <topology evidence="6">Peripheral membrane protein</topology>
    </subcellularLocation>
</comment>
<keyword evidence="9" id="KW-1185">Reference proteome</keyword>
<dbReference type="GO" id="GO:0030131">
    <property type="term" value="C:clathrin adaptor complex"/>
    <property type="evidence" value="ECO:0007669"/>
    <property type="project" value="UniProtKB-UniRule"/>
</dbReference>
<dbReference type="InterPro" id="IPR018240">
    <property type="entry name" value="Clathrin_mu_CS"/>
</dbReference>
<dbReference type="Pfam" id="PF01217">
    <property type="entry name" value="Clat_adaptor_s"/>
    <property type="match status" value="1"/>
</dbReference>
<dbReference type="InterPro" id="IPR036168">
    <property type="entry name" value="AP2_Mu_C_sf"/>
</dbReference>
<dbReference type="InterPro" id="IPR028565">
    <property type="entry name" value="MHD"/>
</dbReference>
<gene>
    <name evidence="8" type="primary">AP4M1</name>
</gene>
<reference evidence="8" key="2">
    <citation type="submission" date="2025-08" db="UniProtKB">
        <authorList>
            <consortium name="Ensembl"/>
        </authorList>
    </citation>
    <scope>IDENTIFICATION</scope>
</reference>
<dbReference type="Proteomes" id="UP000291000">
    <property type="component" value="Chromosome 25"/>
</dbReference>
<dbReference type="InterPro" id="IPR011012">
    <property type="entry name" value="Longin-like_dom_sf"/>
</dbReference>
<dbReference type="GO" id="GO:0005829">
    <property type="term" value="C:cytosol"/>
    <property type="evidence" value="ECO:0007669"/>
    <property type="project" value="GOC"/>
</dbReference>
<dbReference type="Ensembl" id="ENSCHIT00000025815.1">
    <property type="protein sequence ID" value="ENSCHIP00000018001.1"/>
    <property type="gene ID" value="ENSCHIG00000017578.1"/>
</dbReference>
<dbReference type="GO" id="GO:0006895">
    <property type="term" value="P:Golgi to endosome transport"/>
    <property type="evidence" value="ECO:0007669"/>
    <property type="project" value="Ensembl"/>
</dbReference>
<protein>
    <recommendedName>
        <fullName evidence="6">AP-4 complex subunit mu-1</fullName>
    </recommendedName>
</protein>
<dbReference type="PROSITE" id="PS00991">
    <property type="entry name" value="CLAT_ADAPTOR_M_2"/>
    <property type="match status" value="1"/>
</dbReference>
<evidence type="ECO:0000313" key="8">
    <source>
        <dbReference type="Ensembl" id="ENSCHIP00000018001.1"/>
    </source>
</evidence>
<comment type="similarity">
    <text evidence="2 6">Belongs to the adaptor complexes medium subunit family.</text>
</comment>
<keyword evidence="4 6" id="KW-0653">Protein transport</keyword>
<dbReference type="AlphaFoldDB" id="A0A452F0V5"/>
<dbReference type="Gene3D" id="3.30.450.60">
    <property type="match status" value="1"/>
</dbReference>
<dbReference type="InterPro" id="IPR001392">
    <property type="entry name" value="Clathrin_mu"/>
</dbReference>
<proteinExistence type="inferred from homology"/>
<keyword evidence="3 6" id="KW-0813">Transport</keyword>
<sequence>MISQFFILSSKGDPLIYKDFRGDSGGRDVAELFYRKLTGLPGDESPVVMHHDDRHFIHIRHSGLYLVATTSENISPFSLLELLSRLATLLGDYCGSLGEATISRNVALVYELLDEVLDYGYVQTTSTEVLRNFIQTEAVVSKPFSLFDLSSVGLFGAETQQSKVAPSSAASRPVLSSRSDQSQKNEVFLDVVERLSVLIASNGSLLKVDVQGEIRLKSEEKAGLFLLSYGPGIRVDEVSFHSSVFLDEFESHRILRLQPPQGELTVMRYQLSDDLPSPLPFRLFPSVQWDRGGGGRLCMGCGFPGTDCSLLPCSQALNVRLHLPLPRGVVSLSQELSSPEQKAELGEGALRWDLPRVQGGSQLSGLFQMDVPGLPGPPGQGPSASAPLGLGPASLSFELPRHTCSGLQVRFLRLTFRPCGNANPHKWVRHLSHSDAYVIRI</sequence>
<dbReference type="PROSITE" id="PS51072">
    <property type="entry name" value="MHD"/>
    <property type="match status" value="1"/>
</dbReference>
<evidence type="ECO:0000256" key="1">
    <source>
        <dbReference type="ARBA" id="ARBA00004184"/>
    </source>
</evidence>
<keyword evidence="5 6" id="KW-0472">Membrane</keyword>
<evidence type="ECO:0000256" key="2">
    <source>
        <dbReference type="ARBA" id="ARBA00005324"/>
    </source>
</evidence>
<dbReference type="Pfam" id="PF00928">
    <property type="entry name" value="Adap_comp_sub"/>
    <property type="match status" value="1"/>
</dbReference>
<dbReference type="GO" id="GO:0000045">
    <property type="term" value="P:autophagosome assembly"/>
    <property type="evidence" value="ECO:0007669"/>
    <property type="project" value="Ensembl"/>
</dbReference>
<evidence type="ECO:0000256" key="5">
    <source>
        <dbReference type="ARBA" id="ARBA00023136"/>
    </source>
</evidence>
<dbReference type="GO" id="GO:0030124">
    <property type="term" value="C:AP-4 adaptor complex"/>
    <property type="evidence" value="ECO:0007669"/>
    <property type="project" value="Ensembl"/>
</dbReference>
<dbReference type="OMA" id="DYGYIQN"/>
<feature type="domain" description="MHD" evidence="7">
    <location>
        <begin position="184"/>
        <end position="440"/>
    </location>
</feature>
<organism evidence="8 9">
    <name type="scientific">Capra hircus</name>
    <name type="common">Goat</name>
    <dbReference type="NCBI Taxonomy" id="9925"/>
    <lineage>
        <taxon>Eukaryota</taxon>
        <taxon>Metazoa</taxon>
        <taxon>Chordata</taxon>
        <taxon>Craniata</taxon>
        <taxon>Vertebrata</taxon>
        <taxon>Euteleostomi</taxon>
        <taxon>Mammalia</taxon>
        <taxon>Eutheria</taxon>
        <taxon>Laurasiatheria</taxon>
        <taxon>Artiodactyla</taxon>
        <taxon>Ruminantia</taxon>
        <taxon>Pecora</taxon>
        <taxon>Bovidae</taxon>
        <taxon>Caprinae</taxon>
        <taxon>Capra</taxon>
    </lineage>
</organism>
<reference evidence="8 9" key="1">
    <citation type="submission" date="2016-04" db="EMBL/GenBank/DDBJ databases">
        <title>Polished mammalian reference genomes with single-molecule sequencing and chromosome conformation capture applied to the Capra hircus genome.</title>
        <authorList>
            <person name="Bickhart D.M."/>
            <person name="Koren S."/>
            <person name="Rosen B."/>
            <person name="Hastie A."/>
            <person name="Liachko I."/>
            <person name="Sullivan S.T."/>
            <person name="Burton J."/>
            <person name="Sayre B.L."/>
            <person name="Huson H.J."/>
            <person name="Lee J."/>
            <person name="Lam E."/>
            <person name="Kelley C.M."/>
            <person name="Hutchison J.L."/>
            <person name="Zhou Y."/>
            <person name="Sun J."/>
            <person name="Crisa A."/>
            <person name="Schwartz J.C."/>
            <person name="Hammond J.A."/>
            <person name="Schroeder S.G."/>
            <person name="Liu G.E."/>
            <person name="Dunham M."/>
            <person name="Shendure J."/>
            <person name="Sonstegard T.S."/>
            <person name="Phillippy A.M."/>
            <person name="Van Tassell C.P."/>
            <person name="Smith T.P."/>
        </authorList>
    </citation>
    <scope>NUCLEOTIDE SEQUENCE [LARGE SCALE GENOMIC DNA]</scope>
</reference>
<name>A0A452F0V5_CAPHI</name>
<dbReference type="PANTHER" id="PTHR10529">
    <property type="entry name" value="AP COMPLEX SUBUNIT MU"/>
    <property type="match status" value="1"/>
</dbReference>
<dbReference type="CDD" id="cd14838">
    <property type="entry name" value="AP4_Mu_N"/>
    <property type="match status" value="1"/>
</dbReference>
<evidence type="ECO:0000256" key="4">
    <source>
        <dbReference type="ARBA" id="ARBA00022927"/>
    </source>
</evidence>